<dbReference type="GO" id="GO:0005886">
    <property type="term" value="C:plasma membrane"/>
    <property type="evidence" value="ECO:0007669"/>
    <property type="project" value="UniProtKB-SubCell"/>
</dbReference>
<comment type="catalytic activity">
    <reaction evidence="1">
        <text>ATP + protein L-histidine = ADP + protein N-phospho-L-histidine.</text>
        <dbReference type="EC" id="2.7.13.3"/>
    </reaction>
</comment>
<keyword evidence="12" id="KW-0902">Two-component regulatory system</keyword>
<dbReference type="PROSITE" id="PS50109">
    <property type="entry name" value="HIS_KIN"/>
    <property type="match status" value="1"/>
</dbReference>
<evidence type="ECO:0000256" key="9">
    <source>
        <dbReference type="ARBA" id="ARBA00022777"/>
    </source>
</evidence>
<evidence type="ECO:0000256" key="2">
    <source>
        <dbReference type="ARBA" id="ARBA00004651"/>
    </source>
</evidence>
<keyword evidence="10" id="KW-0067">ATP-binding</keyword>
<dbReference type="SUPFAM" id="SSF47384">
    <property type="entry name" value="Homodimeric domain of signal transducing histidine kinase"/>
    <property type="match status" value="1"/>
</dbReference>
<dbReference type="SMART" id="SM00388">
    <property type="entry name" value="HisKA"/>
    <property type="match status" value="1"/>
</dbReference>
<dbReference type="SMART" id="SM00387">
    <property type="entry name" value="HATPase_c"/>
    <property type="match status" value="1"/>
</dbReference>
<dbReference type="InterPro" id="IPR004358">
    <property type="entry name" value="Sig_transdc_His_kin-like_C"/>
</dbReference>
<evidence type="ECO:0000256" key="6">
    <source>
        <dbReference type="ARBA" id="ARBA00022679"/>
    </source>
</evidence>
<dbReference type="InterPro" id="IPR003594">
    <property type="entry name" value="HATPase_dom"/>
</dbReference>
<dbReference type="Gene3D" id="1.10.287.130">
    <property type="match status" value="1"/>
</dbReference>
<dbReference type="GO" id="GO:0005524">
    <property type="term" value="F:ATP binding"/>
    <property type="evidence" value="ECO:0007669"/>
    <property type="project" value="UniProtKB-KW"/>
</dbReference>
<dbReference type="PANTHER" id="PTHR45453:SF2">
    <property type="entry name" value="HISTIDINE KINASE"/>
    <property type="match status" value="1"/>
</dbReference>
<evidence type="ECO:0000313" key="16">
    <source>
        <dbReference type="Proteomes" id="UP000233343"/>
    </source>
</evidence>
<keyword evidence="5" id="KW-0597">Phosphoprotein</keyword>
<evidence type="ECO:0000256" key="13">
    <source>
        <dbReference type="ARBA" id="ARBA00023136"/>
    </source>
</evidence>
<keyword evidence="4" id="KW-1003">Cell membrane</keyword>
<evidence type="ECO:0000256" key="4">
    <source>
        <dbReference type="ARBA" id="ARBA00022475"/>
    </source>
</evidence>
<dbReference type="RefSeq" id="WP_066194075.1">
    <property type="nucleotide sequence ID" value="NZ_JARMMB010000034.1"/>
</dbReference>
<gene>
    <name evidence="15" type="ORF">CWS20_24505</name>
</gene>
<dbReference type="Pfam" id="PF00512">
    <property type="entry name" value="HisKA"/>
    <property type="match status" value="1"/>
</dbReference>
<accession>A0A2N0Z9Z3</accession>
<dbReference type="InterPro" id="IPR005467">
    <property type="entry name" value="His_kinase_dom"/>
</dbReference>
<dbReference type="Gene3D" id="3.30.565.10">
    <property type="entry name" value="Histidine kinase-like ATPase, C-terminal domain"/>
    <property type="match status" value="1"/>
</dbReference>
<keyword evidence="6" id="KW-0808">Transferase</keyword>
<reference evidence="15 16" key="1">
    <citation type="journal article" date="2010" name="Int. J. Syst. Evol. Microbiol.">
        <title>Bacillus horneckiae sp. nov., isolated from a spacecraft-assembly clean room.</title>
        <authorList>
            <person name="Vaishampayan P."/>
            <person name="Probst A."/>
            <person name="Krishnamurthi S."/>
            <person name="Ghosh S."/>
            <person name="Osman S."/>
            <person name="McDowall A."/>
            <person name="Ruckmani A."/>
            <person name="Mayilraj S."/>
            <person name="Venkateswaran K."/>
        </authorList>
    </citation>
    <scope>NUCLEOTIDE SEQUENCE [LARGE SCALE GENOMIC DNA]</scope>
    <source>
        <strain evidence="16">1PO1SC</strain>
    </source>
</reference>
<sequence length="311" mass="35572">MIIFLCVIIIVLVFINICQYLSCRKLKQNVNQISEKLSEIILEESAEKVLIPTDQQALQQLLIQINRLLDYNQKVFADYSKTKNSLRKLISNMSHDLKTPLTIILGYVEKIKLDKTITEDERDILMVQLHEKVLSLTGLLNQFFDLVKIEADDYVMPLSKIALNEICRKNVLEFYDLLLSKGLQVEVEIPEQTLFILGNEDALNRIFSNLISNSIRYGSDGGIFGIALREDKGSAVVEIWDRGKGIGEIHQDRVFERLYTLDDARNPQFQGSGLGLSISKRLTEAMKGTIQLQSKPYEKTSFTCIFKQITY</sequence>
<keyword evidence="16" id="KW-1185">Reference proteome</keyword>
<proteinExistence type="predicted"/>
<dbReference type="CDD" id="cd00082">
    <property type="entry name" value="HisKA"/>
    <property type="match status" value="1"/>
</dbReference>
<dbReference type="AlphaFoldDB" id="A0A2N0Z9Z3"/>
<keyword evidence="13" id="KW-0472">Membrane</keyword>
<keyword evidence="8" id="KW-0547">Nucleotide-binding</keyword>
<dbReference type="EC" id="2.7.13.3" evidence="3"/>
<evidence type="ECO:0000256" key="3">
    <source>
        <dbReference type="ARBA" id="ARBA00012438"/>
    </source>
</evidence>
<evidence type="ECO:0000256" key="7">
    <source>
        <dbReference type="ARBA" id="ARBA00022692"/>
    </source>
</evidence>
<comment type="subcellular location">
    <subcellularLocation>
        <location evidence="2">Cell membrane</location>
        <topology evidence="2">Multi-pass membrane protein</topology>
    </subcellularLocation>
</comment>
<dbReference type="EMBL" id="PISD01000070">
    <property type="protein sequence ID" value="PKG26317.1"/>
    <property type="molecule type" value="Genomic_DNA"/>
</dbReference>
<dbReference type="Pfam" id="PF02518">
    <property type="entry name" value="HATPase_c"/>
    <property type="match status" value="1"/>
</dbReference>
<evidence type="ECO:0000256" key="1">
    <source>
        <dbReference type="ARBA" id="ARBA00000085"/>
    </source>
</evidence>
<dbReference type="FunFam" id="3.30.565.10:FF:000013">
    <property type="entry name" value="Two-component sensor histidine kinase"/>
    <property type="match status" value="1"/>
</dbReference>
<keyword evidence="9 15" id="KW-0418">Kinase</keyword>
<evidence type="ECO:0000256" key="5">
    <source>
        <dbReference type="ARBA" id="ARBA00022553"/>
    </source>
</evidence>
<dbReference type="Proteomes" id="UP000233343">
    <property type="component" value="Unassembled WGS sequence"/>
</dbReference>
<dbReference type="PANTHER" id="PTHR45453">
    <property type="entry name" value="PHOSPHATE REGULON SENSOR PROTEIN PHOR"/>
    <property type="match status" value="1"/>
</dbReference>
<dbReference type="InterPro" id="IPR036097">
    <property type="entry name" value="HisK_dim/P_sf"/>
</dbReference>
<dbReference type="InterPro" id="IPR003661">
    <property type="entry name" value="HisK_dim/P_dom"/>
</dbReference>
<dbReference type="GO" id="GO:0016036">
    <property type="term" value="P:cellular response to phosphate starvation"/>
    <property type="evidence" value="ECO:0007669"/>
    <property type="project" value="TreeGrafter"/>
</dbReference>
<dbReference type="InterPro" id="IPR050351">
    <property type="entry name" value="BphY/WalK/GraS-like"/>
</dbReference>
<dbReference type="GO" id="GO:0000155">
    <property type="term" value="F:phosphorelay sensor kinase activity"/>
    <property type="evidence" value="ECO:0007669"/>
    <property type="project" value="InterPro"/>
</dbReference>
<dbReference type="InterPro" id="IPR036890">
    <property type="entry name" value="HATPase_C_sf"/>
</dbReference>
<evidence type="ECO:0000313" key="15">
    <source>
        <dbReference type="EMBL" id="PKG26317.1"/>
    </source>
</evidence>
<feature type="domain" description="Histidine kinase" evidence="14">
    <location>
        <begin position="92"/>
        <end position="310"/>
    </location>
</feature>
<evidence type="ECO:0000259" key="14">
    <source>
        <dbReference type="PROSITE" id="PS50109"/>
    </source>
</evidence>
<dbReference type="SUPFAM" id="SSF55874">
    <property type="entry name" value="ATPase domain of HSP90 chaperone/DNA topoisomerase II/histidine kinase"/>
    <property type="match status" value="1"/>
</dbReference>
<dbReference type="GO" id="GO:0004721">
    <property type="term" value="F:phosphoprotein phosphatase activity"/>
    <property type="evidence" value="ECO:0007669"/>
    <property type="project" value="TreeGrafter"/>
</dbReference>
<dbReference type="PRINTS" id="PR00344">
    <property type="entry name" value="BCTRLSENSOR"/>
</dbReference>
<evidence type="ECO:0000256" key="8">
    <source>
        <dbReference type="ARBA" id="ARBA00022741"/>
    </source>
</evidence>
<evidence type="ECO:0000256" key="10">
    <source>
        <dbReference type="ARBA" id="ARBA00022840"/>
    </source>
</evidence>
<name>A0A2N0Z9Z3_9BACI</name>
<evidence type="ECO:0000256" key="12">
    <source>
        <dbReference type="ARBA" id="ARBA00023012"/>
    </source>
</evidence>
<protein>
    <recommendedName>
        <fullName evidence="3">histidine kinase</fullName>
        <ecNumber evidence="3">2.7.13.3</ecNumber>
    </recommendedName>
</protein>
<evidence type="ECO:0000256" key="11">
    <source>
        <dbReference type="ARBA" id="ARBA00022989"/>
    </source>
</evidence>
<organism evidence="15 16">
    <name type="scientific">Cytobacillus horneckiae</name>
    <dbReference type="NCBI Taxonomy" id="549687"/>
    <lineage>
        <taxon>Bacteria</taxon>
        <taxon>Bacillati</taxon>
        <taxon>Bacillota</taxon>
        <taxon>Bacilli</taxon>
        <taxon>Bacillales</taxon>
        <taxon>Bacillaceae</taxon>
        <taxon>Cytobacillus</taxon>
    </lineage>
</organism>
<comment type="caution">
    <text evidence="15">The sequence shown here is derived from an EMBL/GenBank/DDBJ whole genome shotgun (WGS) entry which is preliminary data.</text>
</comment>
<keyword evidence="11" id="KW-1133">Transmembrane helix</keyword>
<keyword evidence="7" id="KW-0812">Transmembrane</keyword>